<keyword evidence="2" id="KW-1185">Reference proteome</keyword>
<dbReference type="InterPro" id="IPR036047">
    <property type="entry name" value="F-box-like_dom_sf"/>
</dbReference>
<dbReference type="SUPFAM" id="SSF81383">
    <property type="entry name" value="F-box domain"/>
    <property type="match status" value="1"/>
</dbReference>
<dbReference type="EMBL" id="QKWP01001327">
    <property type="protein sequence ID" value="RIB09783.1"/>
    <property type="molecule type" value="Genomic_DNA"/>
</dbReference>
<organism evidence="1 2">
    <name type="scientific">Gigaspora rosea</name>
    <dbReference type="NCBI Taxonomy" id="44941"/>
    <lineage>
        <taxon>Eukaryota</taxon>
        <taxon>Fungi</taxon>
        <taxon>Fungi incertae sedis</taxon>
        <taxon>Mucoromycota</taxon>
        <taxon>Glomeromycotina</taxon>
        <taxon>Glomeromycetes</taxon>
        <taxon>Diversisporales</taxon>
        <taxon>Gigasporaceae</taxon>
        <taxon>Gigaspora</taxon>
    </lineage>
</organism>
<accession>A0A397UQS2</accession>
<dbReference type="Proteomes" id="UP000266673">
    <property type="component" value="Unassembled WGS sequence"/>
</dbReference>
<protein>
    <recommendedName>
        <fullName evidence="3">F-box domain-containing protein</fullName>
    </recommendedName>
</protein>
<dbReference type="OrthoDB" id="2313051at2759"/>
<dbReference type="AlphaFoldDB" id="A0A397UQS2"/>
<comment type="caution">
    <text evidence="1">The sequence shown here is derived from an EMBL/GenBank/DDBJ whole genome shotgun (WGS) entry which is preliminary data.</text>
</comment>
<evidence type="ECO:0000313" key="2">
    <source>
        <dbReference type="Proteomes" id="UP000266673"/>
    </source>
</evidence>
<proteinExistence type="predicted"/>
<evidence type="ECO:0008006" key="3">
    <source>
        <dbReference type="Google" id="ProtNLM"/>
    </source>
</evidence>
<sequence>MSFNNNHSFQRKALLTLPVELLQEICSYLGWRDLRSCLYQNSILLHITIPLIWRDLGDKYWESYEKTPLRWNLIKRTLFSSTQKTNTFNLTYHKYIQRIDISSSHDATFRIDKLTLGYLLTNCYNLTEISLEYYKESSFDEPFQILQDLHNSNISICGINSQQIISPIRKLTIQLCDLSPINLIHLLSLYITTLEEMLLEIILERDPLELEDLRRLVKNNKKLKKLKLYTIQSERCFEGKSLRDFANGAELPVARDWWNPNIV</sequence>
<reference evidence="1 2" key="1">
    <citation type="submission" date="2018-06" db="EMBL/GenBank/DDBJ databases">
        <title>Comparative genomics reveals the genomic features of Rhizophagus irregularis, R. cerebriforme, R. diaphanum and Gigaspora rosea, and their symbiotic lifestyle signature.</title>
        <authorList>
            <person name="Morin E."/>
            <person name="San Clemente H."/>
            <person name="Chen E.C.H."/>
            <person name="De La Providencia I."/>
            <person name="Hainaut M."/>
            <person name="Kuo A."/>
            <person name="Kohler A."/>
            <person name="Murat C."/>
            <person name="Tang N."/>
            <person name="Roy S."/>
            <person name="Loubradou J."/>
            <person name="Henrissat B."/>
            <person name="Grigoriev I.V."/>
            <person name="Corradi N."/>
            <person name="Roux C."/>
            <person name="Martin F.M."/>
        </authorList>
    </citation>
    <scope>NUCLEOTIDE SEQUENCE [LARGE SCALE GENOMIC DNA]</scope>
    <source>
        <strain evidence="1 2">DAOM 194757</strain>
    </source>
</reference>
<gene>
    <name evidence="1" type="ORF">C2G38_2107692</name>
</gene>
<name>A0A397UQS2_9GLOM</name>
<evidence type="ECO:0000313" key="1">
    <source>
        <dbReference type="EMBL" id="RIB09783.1"/>
    </source>
</evidence>